<evidence type="ECO:0000313" key="2">
    <source>
        <dbReference type="Proteomes" id="UP001218021"/>
    </source>
</evidence>
<reference evidence="1" key="1">
    <citation type="submission" date="2023-01" db="EMBL/GenBank/DDBJ databases">
        <title>Genome analysis of 13 Lactobacillus isolated from gut of wild boar.</title>
        <authorList>
            <person name="Papp P."/>
            <person name="Libisch B."/>
            <person name="Nagy T."/>
            <person name="Olasz F."/>
        </authorList>
    </citation>
    <scope>NUCLEOTIDE SEQUENCE</scope>
    <source>
        <strain evidence="1">F108</strain>
    </source>
</reference>
<accession>A0AAJ1HPT9</accession>
<proteinExistence type="predicted"/>
<protein>
    <submittedName>
        <fullName evidence="1">Uncharacterized protein</fullName>
    </submittedName>
</protein>
<name>A0AAJ1HPT9_LIMMU</name>
<dbReference type="RefSeq" id="WP_272207419.1">
    <property type="nucleotide sequence ID" value="NZ_JAQONC010000001.1"/>
</dbReference>
<sequence length="174" mass="20801">MTNPESETDMSITTISNKAGYQKLVRQVREYNDLVIPFRTDYREMDVDSVELFKEISVVGSKKYVTSYIAELIPEWGLLAYTNYANNNGKYPTFDITTVGKQRAKRYFRQYERDFRRDVSDKDMWKENLTFKVERYTSVYEITNDGEYFERMQGPELILGPRMFTEYIKVKYRN</sequence>
<comment type="caution">
    <text evidence="1">The sequence shown here is derived from an EMBL/GenBank/DDBJ whole genome shotgun (WGS) entry which is preliminary data.</text>
</comment>
<organism evidence="1 2">
    <name type="scientific">Limosilactobacillus mucosae</name>
    <name type="common">Lactobacillus mucosae</name>
    <dbReference type="NCBI Taxonomy" id="97478"/>
    <lineage>
        <taxon>Bacteria</taxon>
        <taxon>Bacillati</taxon>
        <taxon>Bacillota</taxon>
        <taxon>Bacilli</taxon>
        <taxon>Lactobacillales</taxon>
        <taxon>Lactobacillaceae</taxon>
        <taxon>Limosilactobacillus</taxon>
    </lineage>
</organism>
<dbReference type="Proteomes" id="UP001218021">
    <property type="component" value="Unassembled WGS sequence"/>
</dbReference>
<dbReference type="EMBL" id="JAQOND010000032">
    <property type="protein sequence ID" value="MDC2828469.1"/>
    <property type="molecule type" value="Genomic_DNA"/>
</dbReference>
<dbReference type="AlphaFoldDB" id="A0AAJ1HPT9"/>
<gene>
    <name evidence="1" type="ORF">PO158_09270</name>
</gene>
<evidence type="ECO:0000313" key="1">
    <source>
        <dbReference type="EMBL" id="MDC2828469.1"/>
    </source>
</evidence>